<dbReference type="InterPro" id="IPR052022">
    <property type="entry name" value="26kDa_periplasmic_antigen"/>
</dbReference>
<dbReference type="PANTHER" id="PTHR34387">
    <property type="entry name" value="SLR1258 PROTEIN"/>
    <property type="match status" value="1"/>
</dbReference>
<name>A0A645HFE7_9ZZZZ</name>
<reference evidence="1" key="1">
    <citation type="submission" date="2019-08" db="EMBL/GenBank/DDBJ databases">
        <authorList>
            <person name="Kucharzyk K."/>
            <person name="Murdoch R.W."/>
            <person name="Higgins S."/>
            <person name="Loffler F."/>
        </authorList>
    </citation>
    <scope>NUCLEOTIDE SEQUENCE</scope>
</reference>
<dbReference type="PANTHER" id="PTHR34387:SF2">
    <property type="entry name" value="SLR1258 PROTEIN"/>
    <property type="match status" value="1"/>
</dbReference>
<comment type="caution">
    <text evidence="1">The sequence shown here is derived from an EMBL/GenBank/DDBJ whole genome shotgun (WGS) entry which is preliminary data.</text>
</comment>
<sequence length="101" mass="11127">MEELLPEGIGISSFEPQYSYSKLNEIKVNMLSEATKDAKKRAEKIAASNGNKIGNIISANQGVFQITAPFSNEINDYGINDVSSINKTIKSVVTVEYLIKR</sequence>
<protein>
    <recommendedName>
        <fullName evidence="2">Oxidative stress defense protein</fullName>
    </recommendedName>
</protein>
<dbReference type="Pfam" id="PF04402">
    <property type="entry name" value="SIMPL"/>
    <property type="match status" value="1"/>
</dbReference>
<dbReference type="AlphaFoldDB" id="A0A645HFE7"/>
<dbReference type="EMBL" id="VSSQ01092600">
    <property type="protein sequence ID" value="MPN37755.1"/>
    <property type="molecule type" value="Genomic_DNA"/>
</dbReference>
<proteinExistence type="predicted"/>
<dbReference type="InterPro" id="IPR007497">
    <property type="entry name" value="SIMPL/DUF541"/>
</dbReference>
<organism evidence="1">
    <name type="scientific">bioreactor metagenome</name>
    <dbReference type="NCBI Taxonomy" id="1076179"/>
    <lineage>
        <taxon>unclassified sequences</taxon>
        <taxon>metagenomes</taxon>
        <taxon>ecological metagenomes</taxon>
    </lineage>
</organism>
<dbReference type="Gene3D" id="3.30.110.170">
    <property type="entry name" value="Protein of unknown function (DUF541), domain 1"/>
    <property type="match status" value="1"/>
</dbReference>
<evidence type="ECO:0008006" key="2">
    <source>
        <dbReference type="Google" id="ProtNLM"/>
    </source>
</evidence>
<gene>
    <name evidence="1" type="ORF">SDC9_185276</name>
</gene>
<accession>A0A645HFE7</accession>
<dbReference type="GO" id="GO:0006974">
    <property type="term" value="P:DNA damage response"/>
    <property type="evidence" value="ECO:0007669"/>
    <property type="project" value="TreeGrafter"/>
</dbReference>
<evidence type="ECO:0000313" key="1">
    <source>
        <dbReference type="EMBL" id="MPN37755.1"/>
    </source>
</evidence>